<comment type="subcellular location">
    <subcellularLocation>
        <location evidence="7">Mitochondrion inner membrane</location>
        <topology evidence="7">Lipid-anchor</topology>
    </subcellularLocation>
</comment>
<protein>
    <submittedName>
        <fullName evidence="9">Coiled-coil-helix-coiled-coil-helix domain containing 6b</fullName>
    </submittedName>
</protein>
<reference evidence="9" key="1">
    <citation type="submission" date="2025-08" db="UniProtKB">
        <authorList>
            <consortium name="Ensembl"/>
        </authorList>
    </citation>
    <scope>IDENTIFICATION</scope>
</reference>
<dbReference type="STRING" id="61819.ENSACIP00000021290"/>
<evidence type="ECO:0000256" key="5">
    <source>
        <dbReference type="ARBA" id="ARBA00023157"/>
    </source>
</evidence>
<dbReference type="PANTHER" id="PTHR21588:SF17">
    <property type="entry name" value="MICOS COMPLEX SUBUNIT MIC25 ISOFORM X1-RELATED"/>
    <property type="match status" value="1"/>
</dbReference>
<dbReference type="PANTHER" id="PTHR21588">
    <property type="entry name" value="COILED-COIL-HELIX-COILED-COIL-HELIX DOMAIN CONTAINING 6"/>
    <property type="match status" value="1"/>
</dbReference>
<keyword evidence="3" id="KW-0496">Mitochondrion</keyword>
<sequence>MGGNGSTARKVSFGLDEDEKVTVIEGVKLSEDVLRRMRESRGSDSSKPPQSLPDSQKPPPSMSRSKAFPVNIFHYFSFERQQAMVKEQLARLAQRETETAAVTGLDELTSALITEKGKSFEEQEKAKILARKLEMKEKELASISSFYKEQLEILEKKVKAISLYNLDFWSWWGCGCWPADVSICFSVCVCVFFRSRHTAFLCAELQAKVLQCYRENPQQTLHCSMIAHCIRVKYLLVRHLQHQEHGLSRILWSTVIMGRWCQ</sequence>
<evidence type="ECO:0000256" key="3">
    <source>
        <dbReference type="ARBA" id="ARBA00023128"/>
    </source>
</evidence>
<evidence type="ECO:0000256" key="8">
    <source>
        <dbReference type="SAM" id="MobiDB-lite"/>
    </source>
</evidence>
<name>A0A3Q0SM30_AMPCI</name>
<evidence type="ECO:0000313" key="10">
    <source>
        <dbReference type="Proteomes" id="UP000261340"/>
    </source>
</evidence>
<evidence type="ECO:0000313" key="9">
    <source>
        <dbReference type="Ensembl" id="ENSACIP00000021290.1"/>
    </source>
</evidence>
<evidence type="ECO:0000256" key="4">
    <source>
        <dbReference type="ARBA" id="ARBA00023136"/>
    </source>
</evidence>
<dbReference type="GeneTree" id="ENSGT00390000000903"/>
<keyword evidence="1" id="KW-0519">Myristate</keyword>
<dbReference type="InterPro" id="IPR052632">
    <property type="entry name" value="MICOS_subunit_Mic19"/>
</dbReference>
<dbReference type="Pfam" id="PF05300">
    <property type="entry name" value="MIC19_MIC25"/>
    <property type="match status" value="1"/>
</dbReference>
<organism evidence="9 10">
    <name type="scientific">Amphilophus citrinellus</name>
    <name type="common">Midas cichlid</name>
    <name type="synonym">Cichlasoma citrinellum</name>
    <dbReference type="NCBI Taxonomy" id="61819"/>
    <lineage>
        <taxon>Eukaryota</taxon>
        <taxon>Metazoa</taxon>
        <taxon>Chordata</taxon>
        <taxon>Craniata</taxon>
        <taxon>Vertebrata</taxon>
        <taxon>Euteleostomi</taxon>
        <taxon>Actinopterygii</taxon>
        <taxon>Neopterygii</taxon>
        <taxon>Teleostei</taxon>
        <taxon>Neoteleostei</taxon>
        <taxon>Acanthomorphata</taxon>
        <taxon>Ovalentaria</taxon>
        <taxon>Cichlomorphae</taxon>
        <taxon>Cichliformes</taxon>
        <taxon>Cichlidae</taxon>
        <taxon>New World cichlids</taxon>
        <taxon>Cichlasomatinae</taxon>
        <taxon>Heroini</taxon>
        <taxon>Amphilophus</taxon>
    </lineage>
</organism>
<dbReference type="GO" id="GO:0007007">
    <property type="term" value="P:inner mitochondrial membrane organization"/>
    <property type="evidence" value="ECO:0007669"/>
    <property type="project" value="TreeGrafter"/>
</dbReference>
<keyword evidence="2" id="KW-0999">Mitochondrion inner membrane</keyword>
<dbReference type="GO" id="GO:0061617">
    <property type="term" value="C:MICOS complex"/>
    <property type="evidence" value="ECO:0007669"/>
    <property type="project" value="InterPro"/>
</dbReference>
<evidence type="ECO:0000256" key="7">
    <source>
        <dbReference type="ARBA" id="ARBA00034476"/>
    </source>
</evidence>
<feature type="compositionally biased region" description="Polar residues" evidence="8">
    <location>
        <begin position="45"/>
        <end position="54"/>
    </location>
</feature>
<dbReference type="InterPro" id="IPR007964">
    <property type="entry name" value="MIC19/MIC25"/>
</dbReference>
<keyword evidence="5" id="KW-1015">Disulfide bond</keyword>
<dbReference type="OMA" id="QHTAYLC"/>
<evidence type="ECO:0000256" key="1">
    <source>
        <dbReference type="ARBA" id="ARBA00022707"/>
    </source>
</evidence>
<keyword evidence="6" id="KW-0449">Lipoprotein</keyword>
<keyword evidence="10" id="KW-1185">Reference proteome</keyword>
<dbReference type="Proteomes" id="UP000261340">
    <property type="component" value="Unplaced"/>
</dbReference>
<accession>A0A3Q0SM30</accession>
<reference evidence="9" key="2">
    <citation type="submission" date="2025-09" db="UniProtKB">
        <authorList>
            <consortium name="Ensembl"/>
        </authorList>
    </citation>
    <scope>IDENTIFICATION</scope>
</reference>
<proteinExistence type="predicted"/>
<evidence type="ECO:0000256" key="2">
    <source>
        <dbReference type="ARBA" id="ARBA00022792"/>
    </source>
</evidence>
<feature type="compositionally biased region" description="Basic and acidic residues" evidence="8">
    <location>
        <begin position="33"/>
        <end position="44"/>
    </location>
</feature>
<dbReference type="Ensembl" id="ENSACIT00000021839.1">
    <property type="protein sequence ID" value="ENSACIP00000021290.1"/>
    <property type="gene ID" value="ENSACIG00000016497.1"/>
</dbReference>
<evidence type="ECO:0000256" key="6">
    <source>
        <dbReference type="ARBA" id="ARBA00023288"/>
    </source>
</evidence>
<keyword evidence="4" id="KW-0472">Membrane</keyword>
<dbReference type="AlphaFoldDB" id="A0A3Q0SM30"/>
<feature type="region of interest" description="Disordered" evidence="8">
    <location>
        <begin position="33"/>
        <end position="64"/>
    </location>
</feature>